<dbReference type="InterPro" id="IPR038573">
    <property type="entry name" value="BrnT_sf"/>
</dbReference>
<dbReference type="Proteomes" id="UP000275925">
    <property type="component" value="Unassembled WGS sequence"/>
</dbReference>
<reference evidence="1 2" key="1">
    <citation type="journal article" date="2019" name="ISME J.">
        <title>Genome analyses of uncultured TG2/ZB3 bacteria in 'Margulisbacteria' specifically attached to ectosymbiotic spirochetes of protists in the termite gut.</title>
        <authorList>
            <person name="Utami Y.D."/>
            <person name="Kuwahara H."/>
            <person name="Igai K."/>
            <person name="Murakami T."/>
            <person name="Sugaya K."/>
            <person name="Morikawa T."/>
            <person name="Nagura Y."/>
            <person name="Yuki M."/>
            <person name="Deevong P."/>
            <person name="Inoue T."/>
            <person name="Kihara K."/>
            <person name="Lo N."/>
            <person name="Yamada A."/>
            <person name="Ohkuma M."/>
            <person name="Hongoh Y."/>
        </authorList>
    </citation>
    <scope>NUCLEOTIDE SEQUENCE [LARGE SCALE GENOMIC DNA]</scope>
    <source>
        <strain evidence="1">NkOx7-02</strain>
    </source>
</reference>
<dbReference type="InterPro" id="IPR007460">
    <property type="entry name" value="BrnT_toxin"/>
</dbReference>
<sequence length="71" mass="8429">IDFADAQCIFKDKFFRISYDAKHSYGEKRWKVIGNVGKILVIHITYRDKKIRLISARKATAKERRIYYGDC</sequence>
<evidence type="ECO:0000313" key="2">
    <source>
        <dbReference type="Proteomes" id="UP000275925"/>
    </source>
</evidence>
<gene>
    <name evidence="1" type="primary">brnT</name>
    <name evidence="1" type="ORF">NO2_1331</name>
</gene>
<evidence type="ECO:0000313" key="1">
    <source>
        <dbReference type="EMBL" id="GBR76843.1"/>
    </source>
</evidence>
<dbReference type="Gene3D" id="3.10.450.530">
    <property type="entry name" value="Ribonuclease toxin, BrnT, of type II toxin-antitoxin system"/>
    <property type="match status" value="1"/>
</dbReference>
<proteinExistence type="predicted"/>
<dbReference type="EMBL" id="BGZO01000053">
    <property type="protein sequence ID" value="GBR76843.1"/>
    <property type="molecule type" value="Genomic_DNA"/>
</dbReference>
<name>A0A388TJ39_9BACT</name>
<dbReference type="Pfam" id="PF04365">
    <property type="entry name" value="BrnT_toxin"/>
    <property type="match status" value="1"/>
</dbReference>
<organism evidence="1 2">
    <name type="scientific">Candidatus Termititenax persephonae</name>
    <dbReference type="NCBI Taxonomy" id="2218525"/>
    <lineage>
        <taxon>Bacteria</taxon>
        <taxon>Bacillati</taxon>
        <taxon>Candidatus Margulisiibacteriota</taxon>
        <taxon>Candidatus Termititenacia</taxon>
        <taxon>Candidatus Termititenacales</taxon>
        <taxon>Candidatus Termititenacaceae</taxon>
        <taxon>Candidatus Termititenax</taxon>
    </lineage>
</organism>
<keyword evidence="2" id="KW-1185">Reference proteome</keyword>
<feature type="non-terminal residue" evidence="1">
    <location>
        <position position="1"/>
    </location>
</feature>
<dbReference type="AlphaFoldDB" id="A0A388TJ39"/>
<protein>
    <submittedName>
        <fullName evidence="1">Toxin BrnT</fullName>
    </submittedName>
</protein>
<accession>A0A388TJ39</accession>
<comment type="caution">
    <text evidence="1">The sequence shown here is derived from an EMBL/GenBank/DDBJ whole genome shotgun (WGS) entry which is preliminary data.</text>
</comment>